<evidence type="ECO:0000313" key="2">
    <source>
        <dbReference type="Proteomes" id="UP000478052"/>
    </source>
</evidence>
<keyword evidence="2" id="KW-1185">Reference proteome</keyword>
<proteinExistence type="predicted"/>
<name>A0A6G0YEK9_APHCR</name>
<organism evidence="1 2">
    <name type="scientific">Aphis craccivora</name>
    <name type="common">Cowpea aphid</name>
    <dbReference type="NCBI Taxonomy" id="307492"/>
    <lineage>
        <taxon>Eukaryota</taxon>
        <taxon>Metazoa</taxon>
        <taxon>Ecdysozoa</taxon>
        <taxon>Arthropoda</taxon>
        <taxon>Hexapoda</taxon>
        <taxon>Insecta</taxon>
        <taxon>Pterygota</taxon>
        <taxon>Neoptera</taxon>
        <taxon>Paraneoptera</taxon>
        <taxon>Hemiptera</taxon>
        <taxon>Sternorrhyncha</taxon>
        <taxon>Aphidomorpha</taxon>
        <taxon>Aphidoidea</taxon>
        <taxon>Aphididae</taxon>
        <taxon>Aphidini</taxon>
        <taxon>Aphis</taxon>
        <taxon>Aphis</taxon>
    </lineage>
</organism>
<dbReference type="AlphaFoldDB" id="A0A6G0YEK9"/>
<dbReference type="EMBL" id="VUJU01004489">
    <property type="protein sequence ID" value="KAF0754176.1"/>
    <property type="molecule type" value="Genomic_DNA"/>
</dbReference>
<evidence type="ECO:0000313" key="1">
    <source>
        <dbReference type="EMBL" id="KAF0754176.1"/>
    </source>
</evidence>
<sequence>MSFITCRNNASILNIGGGFQCQSEYPWCIIKVKIAITYKIWLTIICIQAIKTNNTFFTNRWKLYPRLRNYLRLESVFICNHKYNFKADCCLKNQWQCIDSNKMILILDILIVKTFLILCPHNNNLINNNIT</sequence>
<reference evidence="1 2" key="1">
    <citation type="submission" date="2019-08" db="EMBL/GenBank/DDBJ databases">
        <title>Whole genome of Aphis craccivora.</title>
        <authorList>
            <person name="Voronova N.V."/>
            <person name="Shulinski R.S."/>
            <person name="Bandarenka Y.V."/>
            <person name="Zhorov D.G."/>
            <person name="Warner D."/>
        </authorList>
    </citation>
    <scope>NUCLEOTIDE SEQUENCE [LARGE SCALE GENOMIC DNA]</scope>
    <source>
        <strain evidence="1">180601</strain>
        <tissue evidence="1">Whole Body</tissue>
    </source>
</reference>
<comment type="caution">
    <text evidence="1">The sequence shown here is derived from an EMBL/GenBank/DDBJ whole genome shotgun (WGS) entry which is preliminary data.</text>
</comment>
<protein>
    <submittedName>
        <fullName evidence="1">Uncharacterized protein</fullName>
    </submittedName>
</protein>
<gene>
    <name evidence="1" type="ORF">FWK35_00015246</name>
</gene>
<dbReference type="Proteomes" id="UP000478052">
    <property type="component" value="Unassembled WGS sequence"/>
</dbReference>
<accession>A0A6G0YEK9</accession>